<dbReference type="Gene3D" id="2.60.40.10">
    <property type="entry name" value="Immunoglobulins"/>
    <property type="match status" value="1"/>
</dbReference>
<dbReference type="OrthoDB" id="5819179at2"/>
<organism evidence="1 2">
    <name type="scientific">Vibrio fortis</name>
    <dbReference type="NCBI Taxonomy" id="212667"/>
    <lineage>
        <taxon>Bacteria</taxon>
        <taxon>Pseudomonadati</taxon>
        <taxon>Pseudomonadota</taxon>
        <taxon>Gammaproteobacteria</taxon>
        <taxon>Vibrionales</taxon>
        <taxon>Vibrionaceae</taxon>
        <taxon>Vibrio</taxon>
    </lineage>
</organism>
<keyword evidence="2" id="KW-1185">Reference proteome</keyword>
<reference evidence="1 2" key="1">
    <citation type="submission" date="2014-02" db="EMBL/GenBank/DDBJ databases">
        <title>Vibrio fortis Dalian14 Genome Sequencing.</title>
        <authorList>
            <person name="Wang Y."/>
            <person name="Song L."/>
            <person name="Liu G."/>
            <person name="Ding J."/>
        </authorList>
    </citation>
    <scope>NUCLEOTIDE SEQUENCE [LARGE SCALE GENOMIC DNA]</scope>
    <source>
        <strain evidence="1 2">Dalian14</strain>
    </source>
</reference>
<sequence length="763" mass="82945">MKKVSLLAASVAFALTGCGGSDGDSSGATPGGVVITAIDGYLQQAEVWVDTDGDLKLDINQDTKVGSTDENGQFTLPNEHKDSVVFIKAIENKTIDKTRGLVTVPGGFELATTAGSTIINPMTNMVIEQLEAAKAAGTELTQEQAEEKVVKSVTDSGLTASQELIFGDYITDGTEEAKALNAIGETLVDNSGLTVEEQLELTNLVAVEAQAIIVSEENLDDFSPIVNIPADNSPITVTPNSRPVDSENGVLKDITLAPSDAWLDLDASTLFQDAEGDTLTFELKELANDLNGLVIDSNTGIISGDLTKAGTYDYQIFAKDEHGALSYPLNLKVIKLAENLAPTVDNEEFLRLQSIVDQWQLQQGEVFEQTLDVASLFKDADGNIVKFRAGALSVEGLTISPKESTNSIITISGTPTKAYPSGGSFEVGGVDNDGEAIYVPFSLPEVLEGTPVKPPQPELGFTQAHFDKGGVWQMGSFDYGDAEVAFASLRVNNGQNELCFATDDSSDFSTLSREDWLSTLDNMQHNYWDLGRDNLLKDTDCSSVTLNANGTIDLPGDSGTDTATMTYQNVTIDGDYQIVMLVEESNGHKELFWMDSTEVENGVNYNSFSYPSQNDMTVDVTLDEYLLVDDQGKYNVLYPLLDKFTYSMTGKNAENLAEGTYAATPITEPGEDWTSNWLVGENVDDYDNTLINPYLGLVEDNDDCDCVVTRRYFNYRDFGELTIGVGDHNKDAQYGYGHDDNGFFFIKSDQEETIKRIHDAWGK</sequence>
<dbReference type="EMBL" id="JFFR01000018">
    <property type="protein sequence ID" value="KDN28686.1"/>
    <property type="molecule type" value="Genomic_DNA"/>
</dbReference>
<dbReference type="RefSeq" id="WP_032551026.1">
    <property type="nucleotide sequence ID" value="NZ_JFFR01000018.1"/>
</dbReference>
<dbReference type="STRING" id="212667.VFDL14_14890"/>
<protein>
    <recommendedName>
        <fullName evidence="3">Dystroglycan-type cadherin-like domain-containing protein</fullName>
    </recommendedName>
</protein>
<proteinExistence type="predicted"/>
<evidence type="ECO:0000313" key="1">
    <source>
        <dbReference type="EMBL" id="KDN28686.1"/>
    </source>
</evidence>
<name>A0A066UMR4_9VIBR</name>
<dbReference type="PROSITE" id="PS51257">
    <property type="entry name" value="PROKAR_LIPOPROTEIN"/>
    <property type="match status" value="1"/>
</dbReference>
<dbReference type="AlphaFoldDB" id="A0A066UMR4"/>
<dbReference type="Proteomes" id="UP000027219">
    <property type="component" value="Unassembled WGS sequence"/>
</dbReference>
<accession>A0A066UMR4</accession>
<comment type="caution">
    <text evidence="1">The sequence shown here is derived from an EMBL/GenBank/DDBJ whole genome shotgun (WGS) entry which is preliminary data.</text>
</comment>
<evidence type="ECO:0008006" key="3">
    <source>
        <dbReference type="Google" id="ProtNLM"/>
    </source>
</evidence>
<dbReference type="Pfam" id="PF05345">
    <property type="entry name" value="He_PIG"/>
    <property type="match status" value="1"/>
</dbReference>
<evidence type="ECO:0000313" key="2">
    <source>
        <dbReference type="Proteomes" id="UP000027219"/>
    </source>
</evidence>
<gene>
    <name evidence="1" type="ORF">VFDL14_14890</name>
</gene>
<dbReference type="InterPro" id="IPR013783">
    <property type="entry name" value="Ig-like_fold"/>
</dbReference>